<organism evidence="3 4">
    <name type="scientific">Paenibacillus algicola</name>
    <dbReference type="NCBI Taxonomy" id="2565926"/>
    <lineage>
        <taxon>Bacteria</taxon>
        <taxon>Bacillati</taxon>
        <taxon>Bacillota</taxon>
        <taxon>Bacilli</taxon>
        <taxon>Bacillales</taxon>
        <taxon>Paenibacillaceae</taxon>
        <taxon>Paenibacillus</taxon>
    </lineage>
</organism>
<name>A0A4P8XQJ2_9BACL</name>
<keyword evidence="2" id="KW-0472">Membrane</keyword>
<keyword evidence="1" id="KW-0175">Coiled coil</keyword>
<dbReference type="RefSeq" id="WP_138226877.1">
    <property type="nucleotide sequence ID" value="NZ_CP040396.1"/>
</dbReference>
<dbReference type="OrthoDB" id="2662123at2"/>
<dbReference type="KEGG" id="palo:E6C60_3399"/>
<evidence type="ECO:0008006" key="5">
    <source>
        <dbReference type="Google" id="ProtNLM"/>
    </source>
</evidence>
<reference evidence="3 4" key="1">
    <citation type="submission" date="2019-05" db="EMBL/GenBank/DDBJ databases">
        <authorList>
            <person name="Chen C."/>
        </authorList>
    </citation>
    <scope>NUCLEOTIDE SEQUENCE [LARGE SCALE GENOMIC DNA]</scope>
    <source>
        <strain evidence="3 4">HB172198</strain>
    </source>
</reference>
<dbReference type="Pfam" id="PF12841">
    <property type="entry name" value="YvrJ"/>
    <property type="match status" value="1"/>
</dbReference>
<evidence type="ECO:0000256" key="2">
    <source>
        <dbReference type="SAM" id="Phobius"/>
    </source>
</evidence>
<proteinExistence type="predicted"/>
<protein>
    <recommendedName>
        <fullName evidence="5">YvrJ family protein</fullName>
    </recommendedName>
</protein>
<accession>A0A4P8XQJ2</accession>
<feature type="transmembrane region" description="Helical" evidence="2">
    <location>
        <begin position="6"/>
        <end position="29"/>
    </location>
</feature>
<keyword evidence="2" id="KW-1133">Transmembrane helix</keyword>
<evidence type="ECO:0000313" key="4">
    <source>
        <dbReference type="Proteomes" id="UP000300879"/>
    </source>
</evidence>
<dbReference type="EMBL" id="CP040396">
    <property type="protein sequence ID" value="QCT04110.1"/>
    <property type="molecule type" value="Genomic_DNA"/>
</dbReference>
<keyword evidence="4" id="KW-1185">Reference proteome</keyword>
<dbReference type="Proteomes" id="UP000300879">
    <property type="component" value="Chromosome"/>
</dbReference>
<dbReference type="InterPro" id="IPR024419">
    <property type="entry name" value="YvrJ"/>
</dbReference>
<gene>
    <name evidence="3" type="ORF">E6C60_3399</name>
</gene>
<feature type="coiled-coil region" evidence="1">
    <location>
        <begin position="28"/>
        <end position="55"/>
    </location>
</feature>
<sequence length="60" mass="6734">MQDSSWITLMSSVVSNLGFPIVVAGFLLLRVEKKLEALNHAVLELQKELRDDRNASHGKK</sequence>
<evidence type="ECO:0000256" key="1">
    <source>
        <dbReference type="SAM" id="Coils"/>
    </source>
</evidence>
<dbReference type="AlphaFoldDB" id="A0A4P8XQJ2"/>
<keyword evidence="2" id="KW-0812">Transmembrane</keyword>
<evidence type="ECO:0000313" key="3">
    <source>
        <dbReference type="EMBL" id="QCT04110.1"/>
    </source>
</evidence>